<sequence length="572" mass="63796">NAMQPLHCQRLTAERDEAEMQLKHIKRVSQMVIEEVNVLQTQLEIEKSCRENAEALATKLNCENRKLKYLSLSSRPCLDELLPSISDCISLEEETDTQDPGSDPFSQYKQQVKDLQETVSSLLEEKKQLTCQLQDQQRQIEELTALTEKEQAEMKELHKTIELQSKTIKRFNRVSMMATHEYENMKEQLDLEQSLRQKAETYAHEMMVKQKEANRQSMILLQQADPSMQLLNALEDVASVTKTLEELRIQHQEKVKALEAELEECALRKQLVQLHRQLEILDEEKKETEGHFTALKPSCHTQSLRTVLSLIAIMRKSSKGGKGTPKLEQAPVNEAVNDVKVKAVNEMMERIKHGVVLRPVKSQDTKPSPVAAAAAVEEKHQESAMEELKGILETVKKSPSRGFQEVVHAKKDSELEVILRRRRKQACDLDTEDDGQLSKVSSSNSLNGRHSSDSGKDTEGPGSSSLSGSERGSRTSSDSGREPAVARQSSDSGMETKGATQTDNVCRSLSEKESAEPVTNGCYSSEMKDGDPEKWAGPNGISYTDASDVLQTTISSSAQSPNAANSSTDAEC</sequence>
<feature type="compositionally biased region" description="Low complexity" evidence="2">
    <location>
        <begin position="460"/>
        <end position="478"/>
    </location>
</feature>
<feature type="compositionally biased region" description="Low complexity" evidence="2">
    <location>
        <begin position="555"/>
        <end position="572"/>
    </location>
</feature>
<dbReference type="GO" id="GO:0005737">
    <property type="term" value="C:cytoplasm"/>
    <property type="evidence" value="ECO:0007669"/>
    <property type="project" value="TreeGrafter"/>
</dbReference>
<organism evidence="3 4">
    <name type="scientific">Sinocyclocheilus anshuiensis</name>
    <dbReference type="NCBI Taxonomy" id="1608454"/>
    <lineage>
        <taxon>Eukaryota</taxon>
        <taxon>Metazoa</taxon>
        <taxon>Chordata</taxon>
        <taxon>Craniata</taxon>
        <taxon>Vertebrata</taxon>
        <taxon>Euteleostomi</taxon>
        <taxon>Actinopterygii</taxon>
        <taxon>Neopterygii</taxon>
        <taxon>Teleostei</taxon>
        <taxon>Ostariophysi</taxon>
        <taxon>Cypriniformes</taxon>
        <taxon>Cyprinidae</taxon>
        <taxon>Cyprininae</taxon>
        <taxon>Sinocyclocheilus</taxon>
    </lineage>
</organism>
<dbReference type="AlphaFoldDB" id="A0A671LMX1"/>
<dbReference type="Ensembl" id="ENSSANT00000021973.1">
    <property type="protein sequence ID" value="ENSSANP00000020614.1"/>
    <property type="gene ID" value="ENSSANG00000010739.1"/>
</dbReference>
<dbReference type="GO" id="GO:0048812">
    <property type="term" value="P:neuron projection morphogenesis"/>
    <property type="evidence" value="ECO:0007669"/>
    <property type="project" value="TreeGrafter"/>
</dbReference>
<keyword evidence="4" id="KW-1185">Reference proteome</keyword>
<dbReference type="PANTHER" id="PTHR46606:SF1">
    <property type="entry name" value="SHOOTIN-1"/>
    <property type="match status" value="1"/>
</dbReference>
<feature type="compositionally biased region" description="Basic and acidic residues" evidence="2">
    <location>
        <begin position="450"/>
        <end position="459"/>
    </location>
</feature>
<gene>
    <name evidence="3" type="primary">LOC107664720</name>
</gene>
<dbReference type="GO" id="GO:0044295">
    <property type="term" value="C:axonal growth cone"/>
    <property type="evidence" value="ECO:0007669"/>
    <property type="project" value="TreeGrafter"/>
</dbReference>
<dbReference type="GO" id="GO:0031252">
    <property type="term" value="C:cell leading edge"/>
    <property type="evidence" value="ECO:0007669"/>
    <property type="project" value="TreeGrafter"/>
</dbReference>
<dbReference type="PANTHER" id="PTHR46606">
    <property type="entry name" value="SHOOTIN-1"/>
    <property type="match status" value="1"/>
</dbReference>
<evidence type="ECO:0000313" key="4">
    <source>
        <dbReference type="Proteomes" id="UP000472260"/>
    </source>
</evidence>
<evidence type="ECO:0000313" key="3">
    <source>
        <dbReference type="Ensembl" id="ENSSANP00000020614.1"/>
    </source>
</evidence>
<accession>A0A671LMX1</accession>
<feature type="region of interest" description="Disordered" evidence="2">
    <location>
        <begin position="427"/>
        <end position="572"/>
    </location>
</feature>
<proteinExistence type="predicted"/>
<feature type="compositionally biased region" description="Polar residues" evidence="2">
    <location>
        <begin position="541"/>
        <end position="554"/>
    </location>
</feature>
<protein>
    <submittedName>
        <fullName evidence="3">Shootin-1-like</fullName>
    </submittedName>
</protein>
<evidence type="ECO:0000256" key="1">
    <source>
        <dbReference type="SAM" id="Coils"/>
    </source>
</evidence>
<evidence type="ECO:0000256" key="2">
    <source>
        <dbReference type="SAM" id="MobiDB-lite"/>
    </source>
</evidence>
<feature type="coiled-coil region" evidence="1">
    <location>
        <begin position="105"/>
        <end position="160"/>
    </location>
</feature>
<dbReference type="Proteomes" id="UP000472260">
    <property type="component" value="Unassembled WGS sequence"/>
</dbReference>
<feature type="compositionally biased region" description="Polar residues" evidence="2">
    <location>
        <begin position="487"/>
        <end position="507"/>
    </location>
</feature>
<dbReference type="InterPro" id="IPR024849">
    <property type="entry name" value="Shootin-1"/>
</dbReference>
<keyword evidence="1" id="KW-0175">Coiled coil</keyword>
<feature type="coiled-coil region" evidence="1">
    <location>
        <begin position="230"/>
        <end position="291"/>
    </location>
</feature>
<name>A0A671LMX1_9TELE</name>
<reference evidence="3" key="2">
    <citation type="submission" date="2025-09" db="UniProtKB">
        <authorList>
            <consortium name="Ensembl"/>
        </authorList>
    </citation>
    <scope>IDENTIFICATION</scope>
</reference>
<dbReference type="GO" id="GO:2001224">
    <property type="term" value="P:positive regulation of neuron migration"/>
    <property type="evidence" value="ECO:0007669"/>
    <property type="project" value="TreeGrafter"/>
</dbReference>
<reference evidence="3" key="1">
    <citation type="submission" date="2025-08" db="UniProtKB">
        <authorList>
            <consortium name="Ensembl"/>
        </authorList>
    </citation>
    <scope>IDENTIFICATION</scope>
</reference>